<dbReference type="SUPFAM" id="SSF52980">
    <property type="entry name" value="Restriction endonuclease-like"/>
    <property type="match status" value="1"/>
</dbReference>
<keyword evidence="2" id="KW-0378">Hydrolase</keyword>
<organism evidence="2 3">
    <name type="scientific">Glacieibacterium frigidum</name>
    <dbReference type="NCBI Taxonomy" id="2593303"/>
    <lineage>
        <taxon>Bacteria</taxon>
        <taxon>Pseudomonadati</taxon>
        <taxon>Pseudomonadota</taxon>
        <taxon>Alphaproteobacteria</taxon>
        <taxon>Sphingomonadales</taxon>
        <taxon>Sphingosinicellaceae</taxon>
        <taxon>Glacieibacterium</taxon>
    </lineage>
</organism>
<evidence type="ECO:0000313" key="2">
    <source>
        <dbReference type="EMBL" id="TRW14800.1"/>
    </source>
</evidence>
<accession>A0A552U9B1</accession>
<keyword evidence="2" id="KW-0540">Nuclease</keyword>
<dbReference type="InterPro" id="IPR012296">
    <property type="entry name" value="Nuclease_put_TT1808"/>
</dbReference>
<dbReference type="InterPro" id="IPR011335">
    <property type="entry name" value="Restrct_endonuc-II-like"/>
</dbReference>
<comment type="caution">
    <text evidence="2">The sequence shown here is derived from an EMBL/GenBank/DDBJ whole genome shotgun (WGS) entry which is preliminary data.</text>
</comment>
<evidence type="ECO:0000259" key="1">
    <source>
        <dbReference type="Pfam" id="PF05685"/>
    </source>
</evidence>
<dbReference type="PANTHER" id="PTHR36558:SF1">
    <property type="entry name" value="RESTRICTION ENDONUCLEASE DOMAIN-CONTAINING PROTEIN-RELATED"/>
    <property type="match status" value="1"/>
</dbReference>
<dbReference type="GO" id="GO:0004519">
    <property type="term" value="F:endonuclease activity"/>
    <property type="evidence" value="ECO:0007669"/>
    <property type="project" value="UniProtKB-KW"/>
</dbReference>
<feature type="domain" description="Putative restriction endonuclease" evidence="1">
    <location>
        <begin position="4"/>
        <end position="154"/>
    </location>
</feature>
<dbReference type="AlphaFoldDB" id="A0A552U9B1"/>
<keyword evidence="3" id="KW-1185">Reference proteome</keyword>
<dbReference type="OrthoDB" id="155284at2"/>
<name>A0A552U9B1_9SPHN</name>
<keyword evidence="2" id="KW-0255">Endonuclease</keyword>
<dbReference type="Gene3D" id="3.90.1570.10">
    <property type="entry name" value="tt1808, chain A"/>
    <property type="match status" value="1"/>
</dbReference>
<proteinExistence type="predicted"/>
<dbReference type="Pfam" id="PF05685">
    <property type="entry name" value="Uma2"/>
    <property type="match status" value="1"/>
</dbReference>
<dbReference type="PANTHER" id="PTHR36558">
    <property type="entry name" value="GLR1098 PROTEIN"/>
    <property type="match status" value="1"/>
</dbReference>
<evidence type="ECO:0000313" key="3">
    <source>
        <dbReference type="Proteomes" id="UP000317894"/>
    </source>
</evidence>
<dbReference type="CDD" id="cd06260">
    <property type="entry name" value="DUF820-like"/>
    <property type="match status" value="1"/>
</dbReference>
<gene>
    <name evidence="2" type="ORF">FMM06_14065</name>
</gene>
<reference evidence="2 3" key="1">
    <citation type="submission" date="2019-07" db="EMBL/GenBank/DDBJ databases">
        <title>Novel species isolated from glacier.</title>
        <authorList>
            <person name="Liu Q."/>
            <person name="Xin Y.-H."/>
        </authorList>
    </citation>
    <scope>NUCLEOTIDE SEQUENCE [LARGE SCALE GENOMIC DNA]</scope>
    <source>
        <strain evidence="2 3">LB1R16</strain>
    </source>
</reference>
<sequence>MNVAEFLSLYADRDDRVELLDGVPVALPVHTARISRIGMNVTTQIHRRLEGRGCQVFGESLYLRIDDQNLLAPDAAIYCNRAELGGPDDVYFFCKPSVIFVILTPHEGGREATRRAKFQAIESVYTIVVIDPAVKTFIQYQRDPDGWSVAEKPYGSALELQHPAITLEANEMFRHTGPRTQIDAHATKGVN</sequence>
<dbReference type="InterPro" id="IPR008538">
    <property type="entry name" value="Uma2"/>
</dbReference>
<dbReference type="Proteomes" id="UP000317894">
    <property type="component" value="Unassembled WGS sequence"/>
</dbReference>
<dbReference type="EMBL" id="VJWA01000002">
    <property type="protein sequence ID" value="TRW14800.1"/>
    <property type="molecule type" value="Genomic_DNA"/>
</dbReference>
<dbReference type="RefSeq" id="WP_144334970.1">
    <property type="nucleotide sequence ID" value="NZ_VJWA01000002.1"/>
</dbReference>
<protein>
    <submittedName>
        <fullName evidence="2">Uma2 family endonuclease</fullName>
    </submittedName>
</protein>